<organism evidence="2 3">
    <name type="scientific">Ooceraea biroi</name>
    <name type="common">Clonal raider ant</name>
    <name type="synonym">Cerapachys biroi</name>
    <dbReference type="NCBI Taxonomy" id="2015173"/>
    <lineage>
        <taxon>Eukaryota</taxon>
        <taxon>Metazoa</taxon>
        <taxon>Ecdysozoa</taxon>
        <taxon>Arthropoda</taxon>
        <taxon>Hexapoda</taxon>
        <taxon>Insecta</taxon>
        <taxon>Pterygota</taxon>
        <taxon>Neoptera</taxon>
        <taxon>Endopterygota</taxon>
        <taxon>Hymenoptera</taxon>
        <taxon>Apocrita</taxon>
        <taxon>Aculeata</taxon>
        <taxon>Formicoidea</taxon>
        <taxon>Formicidae</taxon>
        <taxon>Dorylinae</taxon>
        <taxon>Ooceraea</taxon>
    </lineage>
</organism>
<reference evidence="2 3" key="1">
    <citation type="journal article" date="2014" name="Curr. Biol.">
        <title>The genome of the clonal raider ant Cerapachys biroi.</title>
        <authorList>
            <person name="Oxley P.R."/>
            <person name="Ji L."/>
            <person name="Fetter-Pruneda I."/>
            <person name="McKenzie S.K."/>
            <person name="Li C."/>
            <person name="Hu H."/>
            <person name="Zhang G."/>
            <person name="Kronauer D.J."/>
        </authorList>
    </citation>
    <scope>NUCLEOTIDE SEQUENCE [LARGE SCALE GENOMIC DNA]</scope>
</reference>
<feature type="compositionally biased region" description="Gly residues" evidence="1">
    <location>
        <begin position="62"/>
        <end position="76"/>
    </location>
</feature>
<feature type="compositionally biased region" description="Basic residues" evidence="1">
    <location>
        <begin position="47"/>
        <end position="61"/>
    </location>
</feature>
<evidence type="ECO:0000313" key="2">
    <source>
        <dbReference type="EMBL" id="EZA56545.1"/>
    </source>
</evidence>
<proteinExistence type="predicted"/>
<sequence>ILLRTIPTGLSVTSPRAVVIRAANQKLSSEQPTGRPSMQQAEPLLHSLKRGGNARKIRRKGCAGGGKGGGRGSGTGKGRKGREDVGNVSGVVGVAGRQFRLLTFHPASVVLRTYTRAHDAHVTWRTAAGEGGGEGYT</sequence>
<accession>A0A026WKH6</accession>
<protein>
    <submittedName>
        <fullName evidence="2">Uncharacterized protein</fullName>
    </submittedName>
</protein>
<dbReference type="EMBL" id="KK107163">
    <property type="protein sequence ID" value="EZA56545.1"/>
    <property type="molecule type" value="Genomic_DNA"/>
</dbReference>
<evidence type="ECO:0000313" key="3">
    <source>
        <dbReference type="Proteomes" id="UP000053097"/>
    </source>
</evidence>
<name>A0A026WKH6_OOCBI</name>
<keyword evidence="3" id="KW-1185">Reference proteome</keyword>
<feature type="non-terminal residue" evidence="2">
    <location>
        <position position="1"/>
    </location>
</feature>
<evidence type="ECO:0000256" key="1">
    <source>
        <dbReference type="SAM" id="MobiDB-lite"/>
    </source>
</evidence>
<feature type="compositionally biased region" description="Polar residues" evidence="1">
    <location>
        <begin position="26"/>
        <end position="40"/>
    </location>
</feature>
<feature type="region of interest" description="Disordered" evidence="1">
    <location>
        <begin position="26"/>
        <end position="87"/>
    </location>
</feature>
<dbReference type="AlphaFoldDB" id="A0A026WKH6"/>
<dbReference type="Proteomes" id="UP000053097">
    <property type="component" value="Unassembled WGS sequence"/>
</dbReference>
<gene>
    <name evidence="2" type="ORF">X777_03332</name>
</gene>